<dbReference type="PROSITE" id="PS51411">
    <property type="entry name" value="PSP1_C"/>
    <property type="match status" value="1"/>
</dbReference>
<dbReference type="InterPro" id="IPR047767">
    <property type="entry name" value="PSP1-like"/>
</dbReference>
<proteinExistence type="predicted"/>
<gene>
    <name evidence="3" type="ORF">H8696_00040</name>
</gene>
<feature type="region of interest" description="Disordered" evidence="1">
    <location>
        <begin position="273"/>
        <end position="379"/>
    </location>
</feature>
<evidence type="ECO:0000259" key="2">
    <source>
        <dbReference type="PROSITE" id="PS51411"/>
    </source>
</evidence>
<dbReference type="Proteomes" id="UP000623172">
    <property type="component" value="Unassembled WGS sequence"/>
</dbReference>
<feature type="compositionally biased region" description="Basic residues" evidence="1">
    <location>
        <begin position="351"/>
        <end position="361"/>
    </location>
</feature>
<dbReference type="AlphaFoldDB" id="A0A926D4L0"/>
<feature type="compositionally biased region" description="Basic and acidic residues" evidence="1">
    <location>
        <begin position="318"/>
        <end position="350"/>
    </location>
</feature>
<feature type="domain" description="PSP1 C-terminal" evidence="2">
    <location>
        <begin position="61"/>
        <end position="146"/>
    </location>
</feature>
<dbReference type="NCBIfam" id="NF041131">
    <property type="entry name" value="RicT_YaaT_fam"/>
    <property type="match status" value="1"/>
</dbReference>
<name>A0A926D4L0_9FIRM</name>
<comment type="caution">
    <text evidence="3">The sequence shown here is derived from an EMBL/GenBank/DDBJ whole genome shotgun (WGS) entry which is preliminary data.</text>
</comment>
<feature type="compositionally biased region" description="Basic and acidic residues" evidence="1">
    <location>
        <begin position="291"/>
        <end position="305"/>
    </location>
</feature>
<accession>A0A926D4L0</accession>
<reference evidence="3" key="1">
    <citation type="submission" date="2020-08" db="EMBL/GenBank/DDBJ databases">
        <title>Genome public.</title>
        <authorList>
            <person name="Liu C."/>
            <person name="Sun Q."/>
        </authorList>
    </citation>
    <scope>NUCLEOTIDE SEQUENCE</scope>
    <source>
        <strain evidence="3">NSJ-53</strain>
    </source>
</reference>
<evidence type="ECO:0000313" key="4">
    <source>
        <dbReference type="Proteomes" id="UP000623172"/>
    </source>
</evidence>
<protein>
    <submittedName>
        <fullName evidence="3">Stage 0 sporulation family protein</fullName>
    </submittedName>
</protein>
<dbReference type="PANTHER" id="PTHR43830:SF3">
    <property type="entry name" value="PROTEIN PSP1"/>
    <property type="match status" value="1"/>
</dbReference>
<sequence>MAIVIGVRFQKIGKVYYFDPGDINFEEGDGAIVSTTRGTELGEVVVAPKEVPDERIVPPLKKAVRKATIDDYERQEQNEQKQKEAFQICQSKINQHKLDMKLVNVEYAFDGNKITFFFTADGRVDFRELVKDLASRFRTRIELRQIGVRDETKMLGGLGPCGRPVCCTAFLGDFQPVSIKMAKEQNLSLNPGKISGLCGRLMCCLKYEQDTYEKTRKGMPRQGSEVGTPEGAGIVVESMVLKERVKVRLQLPDGTMGIREFAVSELCAPEDAPKVEVHELPPPRPRPAPRPRPERPRPPKAREPLGESQSPKPTPVKRGGERPRVRTDKDGQNKKPIPPKEDGTPKEGTNRRRRNRPRRRPSGQGGVANKPPGNSEKNS</sequence>
<evidence type="ECO:0000313" key="3">
    <source>
        <dbReference type="EMBL" id="MBC8530235.1"/>
    </source>
</evidence>
<dbReference type="InterPro" id="IPR007557">
    <property type="entry name" value="PSP1_C"/>
</dbReference>
<dbReference type="EMBL" id="JACRSR010000001">
    <property type="protein sequence ID" value="MBC8530235.1"/>
    <property type="molecule type" value="Genomic_DNA"/>
</dbReference>
<organism evidence="3 4">
    <name type="scientific">Gehongia tenuis</name>
    <dbReference type="NCBI Taxonomy" id="2763655"/>
    <lineage>
        <taxon>Bacteria</taxon>
        <taxon>Bacillati</taxon>
        <taxon>Bacillota</taxon>
        <taxon>Clostridia</taxon>
        <taxon>Christensenellales</taxon>
        <taxon>Christensenellaceae</taxon>
        <taxon>Gehongia</taxon>
    </lineage>
</organism>
<dbReference type="PANTHER" id="PTHR43830">
    <property type="entry name" value="PROTEIN PSP1"/>
    <property type="match status" value="1"/>
</dbReference>
<dbReference type="GO" id="GO:0005737">
    <property type="term" value="C:cytoplasm"/>
    <property type="evidence" value="ECO:0007669"/>
    <property type="project" value="TreeGrafter"/>
</dbReference>
<dbReference type="Pfam" id="PF04468">
    <property type="entry name" value="PSP1"/>
    <property type="match status" value="1"/>
</dbReference>
<evidence type="ECO:0000256" key="1">
    <source>
        <dbReference type="SAM" id="MobiDB-lite"/>
    </source>
</evidence>
<keyword evidence="4" id="KW-1185">Reference proteome</keyword>